<dbReference type="Pfam" id="PF04014">
    <property type="entry name" value="MazE_antitoxin"/>
    <property type="match status" value="1"/>
</dbReference>
<evidence type="ECO:0000313" key="3">
    <source>
        <dbReference type="EMBL" id="GAA0768728.1"/>
    </source>
</evidence>
<organism evidence="3 4">
    <name type="scientific">Ideonella azotifigens</name>
    <dbReference type="NCBI Taxonomy" id="513160"/>
    <lineage>
        <taxon>Bacteria</taxon>
        <taxon>Pseudomonadati</taxon>
        <taxon>Pseudomonadota</taxon>
        <taxon>Betaproteobacteria</taxon>
        <taxon>Burkholderiales</taxon>
        <taxon>Sphaerotilaceae</taxon>
        <taxon>Ideonella</taxon>
    </lineage>
</organism>
<accession>A0ABN1KK60</accession>
<evidence type="ECO:0000256" key="1">
    <source>
        <dbReference type="PROSITE-ProRule" id="PRU01076"/>
    </source>
</evidence>
<dbReference type="NCBIfam" id="TIGR01439">
    <property type="entry name" value="lp_hng_hel_AbrB"/>
    <property type="match status" value="1"/>
</dbReference>
<sequence>MAVTSVTSKGQVTIPKELRQQLGIRQGSRIEFSLVGDHVEMRVRSSPSGEAGSGFGMLKTRRTTVPADLDPAMLIKRGLKR</sequence>
<proteinExistence type="predicted"/>
<dbReference type="Proteomes" id="UP001500279">
    <property type="component" value="Unassembled WGS sequence"/>
</dbReference>
<evidence type="ECO:0000313" key="4">
    <source>
        <dbReference type="Proteomes" id="UP001500279"/>
    </source>
</evidence>
<name>A0ABN1KK60_9BURK</name>
<dbReference type="EMBL" id="BAAAEW010000047">
    <property type="protein sequence ID" value="GAA0768728.1"/>
    <property type="molecule type" value="Genomic_DNA"/>
</dbReference>
<feature type="domain" description="SpoVT-AbrB" evidence="2">
    <location>
        <begin position="1"/>
        <end position="46"/>
    </location>
</feature>
<keyword evidence="1" id="KW-0238">DNA-binding</keyword>
<dbReference type="Gene3D" id="2.10.260.10">
    <property type="match status" value="1"/>
</dbReference>
<gene>
    <name evidence="3" type="ORF">GCM10009107_58820</name>
</gene>
<evidence type="ECO:0000259" key="2">
    <source>
        <dbReference type="PROSITE" id="PS51740"/>
    </source>
</evidence>
<dbReference type="RefSeq" id="WP_141289395.1">
    <property type="nucleotide sequence ID" value="NZ_BAAAEW010000047.1"/>
</dbReference>
<dbReference type="PROSITE" id="PS51740">
    <property type="entry name" value="SPOVT_ABRB"/>
    <property type="match status" value="1"/>
</dbReference>
<dbReference type="SMART" id="SM00966">
    <property type="entry name" value="SpoVT_AbrB"/>
    <property type="match status" value="1"/>
</dbReference>
<dbReference type="InterPro" id="IPR007159">
    <property type="entry name" value="SpoVT-AbrB_dom"/>
</dbReference>
<reference evidence="3 4" key="1">
    <citation type="journal article" date="2019" name="Int. J. Syst. Evol. Microbiol.">
        <title>The Global Catalogue of Microorganisms (GCM) 10K type strain sequencing project: providing services to taxonomists for standard genome sequencing and annotation.</title>
        <authorList>
            <consortium name="The Broad Institute Genomics Platform"/>
            <consortium name="The Broad Institute Genome Sequencing Center for Infectious Disease"/>
            <person name="Wu L."/>
            <person name="Ma J."/>
        </authorList>
    </citation>
    <scope>NUCLEOTIDE SEQUENCE [LARGE SCALE GENOMIC DNA]</scope>
    <source>
        <strain evidence="3 4">JCM 15503</strain>
    </source>
</reference>
<comment type="caution">
    <text evidence="3">The sequence shown here is derived from an EMBL/GenBank/DDBJ whole genome shotgun (WGS) entry which is preliminary data.</text>
</comment>
<keyword evidence="4" id="KW-1185">Reference proteome</keyword>
<dbReference type="InterPro" id="IPR037914">
    <property type="entry name" value="SpoVT-AbrB_sf"/>
</dbReference>
<protein>
    <recommendedName>
        <fullName evidence="2">SpoVT-AbrB domain-containing protein</fullName>
    </recommendedName>
</protein>
<dbReference type="SUPFAM" id="SSF89447">
    <property type="entry name" value="AbrB/MazE/MraZ-like"/>
    <property type="match status" value="1"/>
</dbReference>